<protein>
    <submittedName>
        <fullName evidence="2">Uncharacterized protein</fullName>
    </submittedName>
</protein>
<dbReference type="EMBL" id="JBFDAA010000005">
    <property type="protein sequence ID" value="KAL1132692.1"/>
    <property type="molecule type" value="Genomic_DNA"/>
</dbReference>
<comment type="caution">
    <text evidence="2">The sequence shown here is derived from an EMBL/GenBank/DDBJ whole genome shotgun (WGS) entry which is preliminary data.</text>
</comment>
<keyword evidence="3" id="KW-1185">Reference proteome</keyword>
<organism evidence="2 3">
    <name type="scientific">Ranatra chinensis</name>
    <dbReference type="NCBI Taxonomy" id="642074"/>
    <lineage>
        <taxon>Eukaryota</taxon>
        <taxon>Metazoa</taxon>
        <taxon>Ecdysozoa</taxon>
        <taxon>Arthropoda</taxon>
        <taxon>Hexapoda</taxon>
        <taxon>Insecta</taxon>
        <taxon>Pterygota</taxon>
        <taxon>Neoptera</taxon>
        <taxon>Paraneoptera</taxon>
        <taxon>Hemiptera</taxon>
        <taxon>Heteroptera</taxon>
        <taxon>Panheteroptera</taxon>
        <taxon>Nepomorpha</taxon>
        <taxon>Nepidae</taxon>
        <taxon>Ranatrinae</taxon>
        <taxon>Ranatra</taxon>
    </lineage>
</organism>
<proteinExistence type="predicted"/>
<dbReference type="AlphaFoldDB" id="A0ABD0YN91"/>
<evidence type="ECO:0000313" key="2">
    <source>
        <dbReference type="EMBL" id="KAL1132692.1"/>
    </source>
</evidence>
<feature type="region of interest" description="Disordered" evidence="1">
    <location>
        <begin position="17"/>
        <end position="64"/>
    </location>
</feature>
<evidence type="ECO:0000256" key="1">
    <source>
        <dbReference type="SAM" id="MobiDB-lite"/>
    </source>
</evidence>
<name>A0ABD0YN91_9HEMI</name>
<gene>
    <name evidence="2" type="ORF">AAG570_010644</name>
</gene>
<evidence type="ECO:0000313" key="3">
    <source>
        <dbReference type="Proteomes" id="UP001558652"/>
    </source>
</evidence>
<reference evidence="2 3" key="1">
    <citation type="submission" date="2024-07" db="EMBL/GenBank/DDBJ databases">
        <title>Chromosome-level genome assembly of the water stick insect Ranatra chinensis (Heteroptera: Nepidae).</title>
        <authorList>
            <person name="Liu X."/>
        </authorList>
    </citation>
    <scope>NUCLEOTIDE SEQUENCE [LARGE SCALE GENOMIC DNA]</scope>
    <source>
        <strain evidence="2">Cailab_2021Rc</strain>
        <tissue evidence="2">Muscle</tissue>
    </source>
</reference>
<dbReference type="Proteomes" id="UP001558652">
    <property type="component" value="Unassembled WGS sequence"/>
</dbReference>
<accession>A0ABD0YN91</accession>
<sequence>MAGRVVEDSVLTGELGWKKGLERNLRSPRGWTDPERDPHGNTNKPGAEVNPTAGGLLNVSTSVPQDKPSATKFIISGCFSSGQGNRDNDTCLFPSPPASCSRRTCFGAWTRSRSRSERQNTFYEIKKRETTEIAFNNLQSISEFAEFLDNSCPDAISSTTGVNPRAGRTSIEHREGRGGLETERYGGLRLKGIEDFKLKDIEDFKLKDIEDFRLKGMEDFRLKGMEDLRLKELRHTPIDSRLPRVEQWLGDGLQELGYPSLKLRRISIDFYLFIETSGCIIAVNGSRLPHHSRPKAAQMTAVKETSVAIILFLSTPTGTTLAKGQYINRKITSIPWKRDKNMSYSQGRAKRRNMFRNDSKQETTERYLAICSVGQYFCEPPLTPSPIILFVPRMRNCIKSPLRSQNAMGP</sequence>